<dbReference type="Proteomes" id="UP000188637">
    <property type="component" value="Unassembled WGS sequence"/>
</dbReference>
<name>A0ACC8XA83_9FIRM</name>
<evidence type="ECO:0000313" key="1">
    <source>
        <dbReference type="EMBL" id="ONI39107.1"/>
    </source>
</evidence>
<evidence type="ECO:0000313" key="2">
    <source>
        <dbReference type="Proteomes" id="UP000188637"/>
    </source>
</evidence>
<reference evidence="1" key="1">
    <citation type="submission" date="2016-08" db="EMBL/GenBank/DDBJ databases">
        <authorList>
            <person name="Ngugi D.K."/>
            <person name="Miyake S."/>
            <person name="Stingl U."/>
        </authorList>
    </citation>
    <scope>NUCLEOTIDE SEQUENCE</scope>
    <source>
        <strain evidence="1">SCG-D08WGA-EpuloA1</strain>
    </source>
</reference>
<comment type="caution">
    <text evidence="1">The sequence shown here is derived from an EMBL/GenBank/DDBJ whole genome shotgun (WGS) entry which is preliminary data.</text>
</comment>
<accession>A0ACC8XA83</accession>
<keyword evidence="2" id="KW-1185">Reference proteome</keyword>
<gene>
    <name evidence="1" type="ORF">AN640_02055</name>
</gene>
<organism evidence="1 2">
    <name type="scientific">Candidatus Epulonipiscium fishelsonii</name>
    <dbReference type="NCBI Taxonomy" id="77094"/>
    <lineage>
        <taxon>Bacteria</taxon>
        <taxon>Bacillati</taxon>
        <taxon>Bacillota</taxon>
        <taxon>Clostridia</taxon>
        <taxon>Lachnospirales</taxon>
        <taxon>Lachnospiraceae</taxon>
        <taxon>Candidatus Epulonipiscium</taxon>
    </lineage>
</organism>
<protein>
    <submittedName>
        <fullName evidence="1">Hemolysin</fullName>
    </submittedName>
</protein>
<dbReference type="EMBL" id="LJHD01000272">
    <property type="protein sequence ID" value="ONI39107.1"/>
    <property type="molecule type" value="Genomic_DNA"/>
</dbReference>
<proteinExistence type="predicted"/>
<sequence length="431" mass="47961">MEPVRVVQIVQIFVLILLLFCSAFFSMSETALMSISKIDARHMVSQNIKGAELVSKLVEDPSKLLGAILVGNNLVNVASASLSTVVATNLFGSAGVGIATGAVTILVLIFGEITPKSLSTQNPQRVAILVARPISIVVASFSGIVKVLMIISNVFIKLLGGNSNTVKDFMTAEQLKTIVTVSHEEGVLEDEEKEMIYNVFDFGDLYAKDIMIPRTDMIAIDIEATYNEVIALYKEYQFSRMPVFEETHDNIVGMIYMKDFLIKSIKAESFKVKDIAREAYFVHEYKQLDELFKELRSKKLGLALVVDEYGGTSGLITLEDLIEEIVGEIDDEYDISEENFSKISDTEFLVDGTYRISDVNEELGLPIQSNEFDSIGGFIIGLLDRFPNDGEVVEWDLATFIVEETCNNRINKVRIKLKSKDTNNELLPEVT</sequence>